<comment type="caution">
    <text evidence="2">The sequence shown here is derived from an EMBL/GenBank/DDBJ whole genome shotgun (WGS) entry which is preliminary data.</text>
</comment>
<reference evidence="2 3" key="1">
    <citation type="submission" date="2022-11" db="EMBL/GenBank/DDBJ databases">
        <title>Desulfobotulus tamanensis H1 sp. nov. - anaerobic, alkaliphilic, sulphate reducing bacterium isolated from terrestrial mud volcano.</title>
        <authorList>
            <person name="Frolova A."/>
            <person name="Merkel A.Y."/>
            <person name="Slobodkin A.I."/>
        </authorList>
    </citation>
    <scope>NUCLEOTIDE SEQUENCE [LARGE SCALE GENOMIC DNA]</scope>
    <source>
        <strain evidence="2 3">H1</strain>
    </source>
</reference>
<dbReference type="SMART" id="SM00028">
    <property type="entry name" value="TPR"/>
    <property type="match status" value="9"/>
</dbReference>
<organism evidence="2 3">
    <name type="scientific">Desulfobotulus pelophilus</name>
    <dbReference type="NCBI Taxonomy" id="2823377"/>
    <lineage>
        <taxon>Bacteria</taxon>
        <taxon>Pseudomonadati</taxon>
        <taxon>Thermodesulfobacteriota</taxon>
        <taxon>Desulfobacteria</taxon>
        <taxon>Desulfobacterales</taxon>
        <taxon>Desulfobacteraceae</taxon>
        <taxon>Desulfobotulus</taxon>
    </lineage>
</organism>
<dbReference type="PANTHER" id="PTHR12558:SF13">
    <property type="entry name" value="CELL DIVISION CYCLE PROTEIN 27 HOMOLOG"/>
    <property type="match status" value="1"/>
</dbReference>
<dbReference type="SUPFAM" id="SSF48452">
    <property type="entry name" value="TPR-like"/>
    <property type="match status" value="4"/>
</dbReference>
<dbReference type="RefSeq" id="WP_265424697.1">
    <property type="nucleotide sequence ID" value="NZ_JAPFPW010000007.1"/>
</dbReference>
<dbReference type="Pfam" id="PF13174">
    <property type="entry name" value="TPR_6"/>
    <property type="match status" value="2"/>
</dbReference>
<feature type="repeat" description="TPR" evidence="1">
    <location>
        <begin position="371"/>
        <end position="404"/>
    </location>
</feature>
<sequence length="804" mass="91197">MMILLMAFPAAAAPVLEGIELADDPFRIALRFDSEVRWRVFQTGPKELVVALQDTSVARDLARSGSGLSLIERIVYKRSADGNATLIVETKAVIRAVDTRWRSGVRVLEVFLYPEVVLTHKTPRSSLEKRRRADTALVTRRPEIEREKRVEPATGSIRTEEIFDLEGYGGIDTLLDAVLASSCGGGVHVRVAVRSMREGNCEQALDTLAQGLMEDCGYVYAYLDAWCRFQRVKRPSEMLALARELVSLVVKEPESEFLPWAYAMLGVLYHRMGNDPLGMGYFELLREESPDFPGIPEILLYLGRMYVNIHRLEEAEPLLRDLVERFGHTVFALDARMELGRVLFERKRYFDTLAMLETLIRETPDRVFADADLLLLVGNSHFHTGNYKKALEALVRAYNDFPEMAEPSLVLTRIAESYAALNEKEKAKKLYELVREMYPGTDGFVVSSIRLAEMLEDREEKDALFEMVIRDYPDHPLARLALMRLAESRYEAGKYSETVDLIRRLLAADPRALRRNALLLMGRGLQALFGEYLEAGLYPEVIRRYEREKGPLYEMEKPELHAQVGKAFLEGHLYPQALRHYERAEKLWGGEKIPPEVRYEYAWASMETGDGERALAQFRIFLKEVPRDSLASAEALGAVGRIQLEKGNDTAALQAYRDAAGLAANGVRKAFFLMAASKIVREKGDRVAETDFLERALAFLNRESEDSPDLRFEILRSLGESRSAQNHFAGAEKVYREAEAMAARPAGERNAVRFRLAETLEKTGNMGEAERLYEILVEDADPLWGSMARERLAGMRIETRLRDS</sequence>
<protein>
    <submittedName>
        <fullName evidence="2">Tetratricopeptide repeat protein</fullName>
    </submittedName>
</protein>
<dbReference type="PROSITE" id="PS50005">
    <property type="entry name" value="TPR"/>
    <property type="match status" value="1"/>
</dbReference>
<dbReference type="InterPro" id="IPR011990">
    <property type="entry name" value="TPR-like_helical_dom_sf"/>
</dbReference>
<evidence type="ECO:0000313" key="2">
    <source>
        <dbReference type="EMBL" id="MCW7753828.1"/>
    </source>
</evidence>
<dbReference type="EMBL" id="JAPFPW010000007">
    <property type="protein sequence ID" value="MCW7753828.1"/>
    <property type="molecule type" value="Genomic_DNA"/>
</dbReference>
<name>A0ABT3N8P5_9BACT</name>
<dbReference type="Gene3D" id="1.25.40.10">
    <property type="entry name" value="Tetratricopeptide repeat domain"/>
    <property type="match status" value="4"/>
</dbReference>
<evidence type="ECO:0000313" key="3">
    <source>
        <dbReference type="Proteomes" id="UP001209681"/>
    </source>
</evidence>
<accession>A0ABT3N8P5</accession>
<proteinExistence type="predicted"/>
<dbReference type="PANTHER" id="PTHR12558">
    <property type="entry name" value="CELL DIVISION CYCLE 16,23,27"/>
    <property type="match status" value="1"/>
</dbReference>
<keyword evidence="1" id="KW-0802">TPR repeat</keyword>
<dbReference type="InterPro" id="IPR019734">
    <property type="entry name" value="TPR_rpt"/>
</dbReference>
<gene>
    <name evidence="2" type="ORF">OOT00_07515</name>
</gene>
<keyword evidence="3" id="KW-1185">Reference proteome</keyword>
<evidence type="ECO:0000256" key="1">
    <source>
        <dbReference type="PROSITE-ProRule" id="PRU00339"/>
    </source>
</evidence>
<dbReference type="Proteomes" id="UP001209681">
    <property type="component" value="Unassembled WGS sequence"/>
</dbReference>
<dbReference type="Pfam" id="PF13432">
    <property type="entry name" value="TPR_16"/>
    <property type="match status" value="3"/>
</dbReference>